<evidence type="ECO:0000313" key="4">
    <source>
        <dbReference type="Proteomes" id="UP001317779"/>
    </source>
</evidence>
<dbReference type="Pfam" id="PF10703">
    <property type="entry name" value="MoaF"/>
    <property type="match status" value="1"/>
</dbReference>
<evidence type="ECO:0000259" key="2">
    <source>
        <dbReference type="Pfam" id="PF17409"/>
    </source>
</evidence>
<evidence type="ECO:0000259" key="1">
    <source>
        <dbReference type="Pfam" id="PF10703"/>
    </source>
</evidence>
<reference evidence="3 4" key="1">
    <citation type="submission" date="2022-12" db="EMBL/GenBank/DDBJ databases">
        <title>Microbacterium terricola strain KV-448 chromosome, complete genome.</title>
        <authorList>
            <person name="Oshima T."/>
            <person name="Moriya T."/>
            <person name="Bessho Y."/>
        </authorList>
    </citation>
    <scope>NUCLEOTIDE SEQUENCE [LARGE SCALE GENOMIC DNA]</scope>
    <source>
        <strain evidence="3 4">KV-448</strain>
    </source>
</reference>
<name>A0ABM8E3G9_9MICO</name>
<dbReference type="Pfam" id="PF17409">
    <property type="entry name" value="MoaF_C"/>
    <property type="match status" value="1"/>
</dbReference>
<dbReference type="EMBL" id="AP027141">
    <property type="protein sequence ID" value="BDV32261.1"/>
    <property type="molecule type" value="Genomic_DNA"/>
</dbReference>
<dbReference type="Proteomes" id="UP001317779">
    <property type="component" value="Chromosome"/>
</dbReference>
<feature type="domain" description="MoaF C-terminal" evidence="2">
    <location>
        <begin position="169"/>
        <end position="273"/>
    </location>
</feature>
<proteinExistence type="predicted"/>
<protein>
    <recommendedName>
        <fullName evidence="5">Molybdenum cofactor biosynthesis protein F</fullName>
    </recommendedName>
</protein>
<evidence type="ECO:0008006" key="5">
    <source>
        <dbReference type="Google" id="ProtNLM"/>
    </source>
</evidence>
<dbReference type="InterPro" id="IPR024724">
    <property type="entry name" value="MoaF_N"/>
</dbReference>
<dbReference type="InterPro" id="IPR012674">
    <property type="entry name" value="Calycin"/>
</dbReference>
<keyword evidence="4" id="KW-1185">Reference proteome</keyword>
<feature type="domain" description="Molybdenum cofactor biosynthesis protein F N-terminal" evidence="1">
    <location>
        <begin position="33"/>
        <end position="136"/>
    </location>
</feature>
<accession>A0ABM8E3G9</accession>
<dbReference type="Gene3D" id="2.40.128.20">
    <property type="match status" value="1"/>
</dbReference>
<dbReference type="InterPro" id="IPR035348">
    <property type="entry name" value="MoaF_C"/>
</dbReference>
<evidence type="ECO:0000313" key="3">
    <source>
        <dbReference type="EMBL" id="BDV32261.1"/>
    </source>
</evidence>
<organism evidence="3 4">
    <name type="scientific">Microbacterium terricola</name>
    <dbReference type="NCBI Taxonomy" id="344163"/>
    <lineage>
        <taxon>Bacteria</taxon>
        <taxon>Bacillati</taxon>
        <taxon>Actinomycetota</taxon>
        <taxon>Actinomycetes</taxon>
        <taxon>Micrococcales</taxon>
        <taxon>Microbacteriaceae</taxon>
        <taxon>Microbacterium</taxon>
    </lineage>
</organism>
<sequence length="288" mass="31653">MAAEPFRRKVSGVRLPHMTNDQDELILGDESPDWLNMEDFAQGIDTNRVPRTDALTGRTVTVDLSGGGSLTVDFDETTVTWTVSGVDWAGGGTDAYEAVPVGVGAFWVDFSIAERQVETITLVFSPPIGWGLVVHSVIQPEDFASETRVTQTFHPGRVVGAPTGGPLPAPTRDLIGKRTLFRYSSRHLYEHIYLSSRRFVWHNLIGEQRGHAAAELTTTYKLEEGMYLFTWREEKIPVGTVFVFDYARGRSTGKFIGLTGDGVVANSPGGAEILEFGYSDYADFADPV</sequence>
<gene>
    <name evidence="3" type="ORF">Microterr_29210</name>
</gene>